<name>A2EWK7_TRIV3</name>
<dbReference type="SUPFAM" id="SSF55545">
    <property type="entry name" value="beta-N-acetylhexosaminidase-like domain"/>
    <property type="match status" value="1"/>
</dbReference>
<dbReference type="Proteomes" id="UP000001542">
    <property type="component" value="Unassembled WGS sequence"/>
</dbReference>
<dbReference type="RefSeq" id="XP_001315184.1">
    <property type="nucleotide sequence ID" value="XM_001315149.1"/>
</dbReference>
<keyword evidence="1" id="KW-0378">Hydrolase</keyword>
<dbReference type="AlphaFoldDB" id="A2EWK7"/>
<dbReference type="InterPro" id="IPR029018">
    <property type="entry name" value="Hex-like_dom2"/>
</dbReference>
<dbReference type="InParanoid" id="A2EWK7"/>
<dbReference type="PANTHER" id="PTHR47406">
    <property type="entry name" value="COAGULATION FACTOR 5/8 TYPE, C-TERMINAL"/>
    <property type="match status" value="1"/>
</dbReference>
<evidence type="ECO:0000256" key="1">
    <source>
        <dbReference type="ARBA" id="ARBA00022801"/>
    </source>
</evidence>
<reference evidence="2" key="1">
    <citation type="submission" date="2006-10" db="EMBL/GenBank/DDBJ databases">
        <authorList>
            <person name="Amadeo P."/>
            <person name="Zhao Q."/>
            <person name="Wortman J."/>
            <person name="Fraser-Liggett C."/>
            <person name="Carlton J."/>
        </authorList>
    </citation>
    <scope>NUCLEOTIDE SEQUENCE</scope>
    <source>
        <strain evidence="2">G3</strain>
    </source>
</reference>
<evidence type="ECO:0000313" key="2">
    <source>
        <dbReference type="EMBL" id="EAY02961.1"/>
    </source>
</evidence>
<keyword evidence="3" id="KW-1185">Reference proteome</keyword>
<organism evidence="2 3">
    <name type="scientific">Trichomonas vaginalis (strain ATCC PRA-98 / G3)</name>
    <dbReference type="NCBI Taxonomy" id="412133"/>
    <lineage>
        <taxon>Eukaryota</taxon>
        <taxon>Metamonada</taxon>
        <taxon>Parabasalia</taxon>
        <taxon>Trichomonadida</taxon>
        <taxon>Trichomonadidae</taxon>
        <taxon>Trichomonas</taxon>
    </lineage>
</organism>
<gene>
    <name evidence="2" type="ORF">TVAG_337610</name>
</gene>
<evidence type="ECO:0000313" key="3">
    <source>
        <dbReference type="Proteomes" id="UP000001542"/>
    </source>
</evidence>
<dbReference type="KEGG" id="tva:4760801"/>
<dbReference type="VEuPathDB" id="TrichDB:TVAG_337610"/>
<protein>
    <submittedName>
        <fullName evidence="2">Uncharacterized protein</fullName>
    </submittedName>
</protein>
<dbReference type="Gene3D" id="3.30.379.10">
    <property type="entry name" value="Chitobiase/beta-hexosaminidase domain 2-like"/>
    <property type="match status" value="1"/>
</dbReference>
<reference evidence="2" key="2">
    <citation type="journal article" date="2007" name="Science">
        <title>Draft genome sequence of the sexually transmitted pathogen Trichomonas vaginalis.</title>
        <authorList>
            <person name="Carlton J.M."/>
            <person name="Hirt R.P."/>
            <person name="Silva J.C."/>
            <person name="Delcher A.L."/>
            <person name="Schatz M."/>
            <person name="Zhao Q."/>
            <person name="Wortman J.R."/>
            <person name="Bidwell S.L."/>
            <person name="Alsmark U.C.M."/>
            <person name="Besteiro S."/>
            <person name="Sicheritz-Ponten T."/>
            <person name="Noel C.J."/>
            <person name="Dacks J.B."/>
            <person name="Foster P.G."/>
            <person name="Simillion C."/>
            <person name="Van de Peer Y."/>
            <person name="Miranda-Saavedra D."/>
            <person name="Barton G.J."/>
            <person name="Westrop G.D."/>
            <person name="Mueller S."/>
            <person name="Dessi D."/>
            <person name="Fiori P.L."/>
            <person name="Ren Q."/>
            <person name="Paulsen I."/>
            <person name="Zhang H."/>
            <person name="Bastida-Corcuera F.D."/>
            <person name="Simoes-Barbosa A."/>
            <person name="Brown M.T."/>
            <person name="Hayes R.D."/>
            <person name="Mukherjee M."/>
            <person name="Okumura C.Y."/>
            <person name="Schneider R."/>
            <person name="Smith A.J."/>
            <person name="Vanacova S."/>
            <person name="Villalvazo M."/>
            <person name="Haas B.J."/>
            <person name="Pertea M."/>
            <person name="Feldblyum T.V."/>
            <person name="Utterback T.R."/>
            <person name="Shu C.L."/>
            <person name="Osoegawa K."/>
            <person name="de Jong P.J."/>
            <person name="Hrdy I."/>
            <person name="Horvathova L."/>
            <person name="Zubacova Z."/>
            <person name="Dolezal P."/>
            <person name="Malik S.B."/>
            <person name="Logsdon J.M. Jr."/>
            <person name="Henze K."/>
            <person name="Gupta A."/>
            <person name="Wang C.C."/>
            <person name="Dunne R.L."/>
            <person name="Upcroft J.A."/>
            <person name="Upcroft P."/>
            <person name="White O."/>
            <person name="Salzberg S.L."/>
            <person name="Tang P."/>
            <person name="Chiu C.-H."/>
            <person name="Lee Y.-S."/>
            <person name="Embley T.M."/>
            <person name="Coombs G.H."/>
            <person name="Mottram J.C."/>
            <person name="Tachezy J."/>
            <person name="Fraser-Liggett C.M."/>
            <person name="Johnson P.J."/>
        </authorList>
    </citation>
    <scope>NUCLEOTIDE SEQUENCE [LARGE SCALE GENOMIC DNA]</scope>
    <source>
        <strain evidence="2">G3</strain>
    </source>
</reference>
<dbReference type="EMBL" id="DS113519">
    <property type="protein sequence ID" value="EAY02961.1"/>
    <property type="molecule type" value="Genomic_DNA"/>
</dbReference>
<dbReference type="PANTHER" id="PTHR47406:SF2">
    <property type="entry name" value="ALPHA GLUCURONIDASE N-TERMINAL DOMAIN-CONTAINING PROTEIN"/>
    <property type="match status" value="1"/>
</dbReference>
<dbReference type="GO" id="GO:0016787">
    <property type="term" value="F:hydrolase activity"/>
    <property type="evidence" value="ECO:0007669"/>
    <property type="project" value="UniProtKB-KW"/>
</dbReference>
<dbReference type="VEuPathDB" id="TrichDB:TVAGG3_1021880"/>
<dbReference type="OrthoDB" id="6501611at2759"/>
<proteinExistence type="predicted"/>
<dbReference type="InterPro" id="IPR032287">
    <property type="entry name" value="DUF4838"/>
</dbReference>
<sequence length="1003" mass="115933">MFHLFVLFVSSRNITISKRGQTSKYTIYYPKTERGQQPWWRTAAREMQAGIKNITGEVIPMITDDNKLEGKGIFIGPTKYSKEMTTLRFTDLGLDAYEIRFVGDEHIIINSGSRGTIYGVYELLEQYAKFRFYTTWMEFYPSAEEFNVDSEVNISDVAAYQYRHIWATDTAYGYLHSIRKRVNTGSQNVGNTYGGFKWYTFETHTFRYQMPVNEYPLEKYPEMWALLPDGSRSRSAPCLSNQKAFDVILTNILKKVDADNTSSCIEVGHNDDHEYCHCPDCSAKQTKYGDRYSGVMLEFVNRLADAIKLKYPNHIIKMLAYYMTEDPPFNIVGRDNVAIKFCPIRNDIGHAVNESQDLDTIKSIERLKNWTKVVKHIQLFEYYTNFNYPMHIYPNNDMIGKNLQFYAKLHIEEYMGEDDLWILNNPFRRVQHTHMTYYRQYIQSKMMFYPDRPLRYYEDDFLYGFYGAAAASYVRRYLDASAELGKLRPTTSIPCIGGPISSIQSDNFNYYARWLWGKAVEGAMASGTEKQIFNTLMGEIPAMNTVYTMEKGKLWPLIIDSKRRVRCQGAQFEEIGTKILDRCHNLSYVDPYTKGICYIILHLEKYGPAVYADYKLYSEGVPAIILKSGKLKAISGEEPAYGKVFSFTKNGEEFIDNVECLDFCMFRTFKITGHINYNMKLIKNTDTYAHFKYDPSDYTLEKTYTLNDDKLTINVKYRYKGCSDCGDFKGRPTLSVPLDLGDSKDVFYKLGDGPWVRPHFDVVATFVNHFGHNLNGEKSFSICNGRTRKGMRFEFPPSKVNYFSCCLNKSSKFIKVYTGQSYLHMRVGDTYETSISLSPLENVLDLPQIDMPNLDTGDKTIHYYPMYYINDIAFPNGGVNQHIPVADDLSFAGISSYVKTGLPDFGSRLSFYPEYNIPWVSGISGGSFTLRIRVRCINRSGEDTPWWFGYTTPNKDTWATGGSKSQIPKEDRYFYVDYKENHDLHSNTNYWLHPLAICGKYVC</sequence>
<dbReference type="Pfam" id="PF16126">
    <property type="entry name" value="DUF4838"/>
    <property type="match status" value="1"/>
</dbReference>
<accession>A2EWK7</accession>